<dbReference type="GO" id="GO:0016829">
    <property type="term" value="F:lyase activity"/>
    <property type="evidence" value="ECO:0007669"/>
    <property type="project" value="UniProtKB-KW"/>
</dbReference>
<keyword evidence="4" id="KW-0456">Lyase</keyword>
<dbReference type="PANTHER" id="PTHR30246:SF1">
    <property type="entry name" value="2-DEHYDRO-3-DEOXY-6-PHOSPHOGALACTONATE ALDOLASE-RELATED"/>
    <property type="match status" value="1"/>
</dbReference>
<protein>
    <submittedName>
        <fullName evidence="6">2-keto-3-deoxy-phosphogluconate aldolase</fullName>
    </submittedName>
</protein>
<sequence>MDTIIGTSPVIAVLRAPDAQDYEPVVETLVDNGVTTIELTLTTPRTLELLPALMAKFADRAHIGVGTVLNQQDAETALTAGSKFIIAPNFNEGVLKAAGERYIPGVFSPTEVAHALAVGCKAVKIFPAQTVGAQYLKHLRGPFPGLQAIPSGGVDLAQAKEWIQAGSPAVSVGGPLLGDVFKSKDYSGLAERTHNFVESIDSAKGA</sequence>
<comment type="caution">
    <text evidence="6">The sequence shown here is derived from an EMBL/GenBank/DDBJ whole genome shotgun (WGS) entry which is preliminary data.</text>
</comment>
<dbReference type="Proteomes" id="UP001054925">
    <property type="component" value="Unassembled WGS sequence"/>
</dbReference>
<dbReference type="SUPFAM" id="SSF51569">
    <property type="entry name" value="Aldolase"/>
    <property type="match status" value="1"/>
</dbReference>
<evidence type="ECO:0000256" key="5">
    <source>
        <dbReference type="ARBA" id="ARBA00023277"/>
    </source>
</evidence>
<dbReference type="EMBL" id="BQKK01000001">
    <property type="protein sequence ID" value="GJN41892.1"/>
    <property type="molecule type" value="Genomic_DNA"/>
</dbReference>
<reference evidence="6" key="1">
    <citation type="submission" date="2021-12" db="EMBL/GenBank/DDBJ databases">
        <title>Draft genome sequence of Corynebacterium ammoniagenes strain T-723.</title>
        <authorList>
            <person name="Matsuzawa M."/>
            <person name="Hiratani M."/>
            <person name="Abe I."/>
            <person name="Tsuji Y."/>
            <person name="Nakamura J."/>
        </authorList>
    </citation>
    <scope>NUCLEOTIDE SEQUENCE</scope>
    <source>
        <strain evidence="6">T-723</strain>
    </source>
</reference>
<proteinExistence type="inferred from homology"/>
<evidence type="ECO:0000256" key="1">
    <source>
        <dbReference type="ARBA" id="ARBA00004761"/>
    </source>
</evidence>
<comment type="subunit">
    <text evidence="3">Homotrimer.</text>
</comment>
<gene>
    <name evidence="6" type="ORF">CAT723_03710</name>
</gene>
<dbReference type="AlphaFoldDB" id="A0AAV5G6E6"/>
<evidence type="ECO:0000256" key="2">
    <source>
        <dbReference type="ARBA" id="ARBA00006906"/>
    </source>
</evidence>
<dbReference type="NCBIfam" id="TIGR01182">
    <property type="entry name" value="eda"/>
    <property type="match status" value="1"/>
</dbReference>
<keyword evidence="5" id="KW-0119">Carbohydrate metabolism</keyword>
<evidence type="ECO:0000256" key="3">
    <source>
        <dbReference type="ARBA" id="ARBA00011233"/>
    </source>
</evidence>
<evidence type="ECO:0000313" key="7">
    <source>
        <dbReference type="Proteomes" id="UP001054925"/>
    </source>
</evidence>
<dbReference type="Pfam" id="PF01081">
    <property type="entry name" value="Aldolase"/>
    <property type="match status" value="1"/>
</dbReference>
<dbReference type="CDD" id="cd00452">
    <property type="entry name" value="KDPG_aldolase"/>
    <property type="match status" value="1"/>
</dbReference>
<name>A0AAV5G6E6_CORAM</name>
<dbReference type="InterPro" id="IPR000887">
    <property type="entry name" value="Aldlse_KDPG_KHG"/>
</dbReference>
<comment type="pathway">
    <text evidence="1">Carbohydrate acid metabolism.</text>
</comment>
<accession>A0AAV5G6E6</accession>
<dbReference type="PANTHER" id="PTHR30246">
    <property type="entry name" value="2-KETO-3-DEOXY-6-PHOSPHOGLUCONATE ALDOLASE"/>
    <property type="match status" value="1"/>
</dbReference>
<dbReference type="Gene3D" id="3.20.20.70">
    <property type="entry name" value="Aldolase class I"/>
    <property type="match status" value="1"/>
</dbReference>
<dbReference type="InterPro" id="IPR013785">
    <property type="entry name" value="Aldolase_TIM"/>
</dbReference>
<organism evidence="6 7">
    <name type="scientific">Corynebacterium ammoniagenes</name>
    <name type="common">Brevibacterium ammoniagenes</name>
    <dbReference type="NCBI Taxonomy" id="1697"/>
    <lineage>
        <taxon>Bacteria</taxon>
        <taxon>Bacillati</taxon>
        <taxon>Actinomycetota</taxon>
        <taxon>Actinomycetes</taxon>
        <taxon>Mycobacteriales</taxon>
        <taxon>Corynebacteriaceae</taxon>
        <taxon>Corynebacterium</taxon>
    </lineage>
</organism>
<dbReference type="RefSeq" id="WP_168939144.1">
    <property type="nucleotide sequence ID" value="NZ_BQKK01000001.1"/>
</dbReference>
<evidence type="ECO:0000313" key="6">
    <source>
        <dbReference type="EMBL" id="GJN41892.1"/>
    </source>
</evidence>
<evidence type="ECO:0000256" key="4">
    <source>
        <dbReference type="ARBA" id="ARBA00023239"/>
    </source>
</evidence>
<comment type="similarity">
    <text evidence="2">Belongs to the KHG/KDPG aldolase family.</text>
</comment>